<proteinExistence type="inferred from homology"/>
<dbReference type="PANTHER" id="PTHR42928">
    <property type="entry name" value="TRICARBOXYLATE-BINDING PROTEIN"/>
    <property type="match status" value="1"/>
</dbReference>
<dbReference type="InterPro" id="IPR042100">
    <property type="entry name" value="Bug_dom1"/>
</dbReference>
<dbReference type="Gene3D" id="3.40.190.150">
    <property type="entry name" value="Bordetella uptake gene, domain 1"/>
    <property type="match status" value="1"/>
</dbReference>
<protein>
    <submittedName>
        <fullName evidence="2">C4-dicarboxylate ABC transporter substrate-binding protein</fullName>
    </submittedName>
</protein>
<dbReference type="SUPFAM" id="SSF53850">
    <property type="entry name" value="Periplasmic binding protein-like II"/>
    <property type="match status" value="1"/>
</dbReference>
<keyword evidence="3" id="KW-1185">Reference proteome</keyword>
<sequence length="335" mass="35719">MNVWEDTYVNYIHWAVGAVMLMPAAASAQDFQPRNPECIAPAAPGGGFDLTCRLTSQKLNELGIVEPSIRTTNMPGGIGAVAYNTIQAQRRKDPNVIVAVSTGSWVNLAQGKFGRFSENDVRWLGAVGADYGVLAVRKDSRFKTLEDFVAALKVDPASVAIGAGGTVGSQDWMKPALVAKAAGADPKKMRYLSYEGGGEALAALLGGTIEALPGDASEMVGQLEAGEIRVLATFSAERLPGAYAEVPTAKEAGYDVEWPIVRGFYAPPAITDEQYAYWTKALSTLNANPEWQKARTEQGLYAYDLVGADFGAFAKKLTQDFRALATEVGLPTSGK</sequence>
<dbReference type="PIRSF" id="PIRSF017082">
    <property type="entry name" value="YflP"/>
    <property type="match status" value="1"/>
</dbReference>
<dbReference type="EMBL" id="BMJJ01000016">
    <property type="protein sequence ID" value="GGD40670.1"/>
    <property type="molecule type" value="Genomic_DNA"/>
</dbReference>
<dbReference type="Pfam" id="PF03401">
    <property type="entry name" value="TctC"/>
    <property type="match status" value="1"/>
</dbReference>
<name>A0A916YD81_9HYPH</name>
<organism evidence="2 3">
    <name type="scientific">Aureimonas glaciei</name>
    <dbReference type="NCBI Taxonomy" id="1776957"/>
    <lineage>
        <taxon>Bacteria</taxon>
        <taxon>Pseudomonadati</taxon>
        <taxon>Pseudomonadota</taxon>
        <taxon>Alphaproteobacteria</taxon>
        <taxon>Hyphomicrobiales</taxon>
        <taxon>Aurantimonadaceae</taxon>
        <taxon>Aureimonas</taxon>
    </lineage>
</organism>
<evidence type="ECO:0000313" key="3">
    <source>
        <dbReference type="Proteomes" id="UP000613160"/>
    </source>
</evidence>
<dbReference type="AlphaFoldDB" id="A0A916YD81"/>
<gene>
    <name evidence="2" type="ORF">GCM10011335_49220</name>
</gene>
<evidence type="ECO:0000256" key="1">
    <source>
        <dbReference type="ARBA" id="ARBA00006987"/>
    </source>
</evidence>
<dbReference type="Proteomes" id="UP000613160">
    <property type="component" value="Unassembled WGS sequence"/>
</dbReference>
<dbReference type="CDD" id="cd07012">
    <property type="entry name" value="PBP2_Bug_TTT"/>
    <property type="match status" value="1"/>
</dbReference>
<reference evidence="2" key="1">
    <citation type="journal article" date="2014" name="Int. J. Syst. Evol. Microbiol.">
        <title>Complete genome sequence of Corynebacterium casei LMG S-19264T (=DSM 44701T), isolated from a smear-ripened cheese.</title>
        <authorList>
            <consortium name="US DOE Joint Genome Institute (JGI-PGF)"/>
            <person name="Walter F."/>
            <person name="Albersmeier A."/>
            <person name="Kalinowski J."/>
            <person name="Ruckert C."/>
        </authorList>
    </citation>
    <scope>NUCLEOTIDE SEQUENCE</scope>
    <source>
        <strain evidence="2">CGMCC 1.15493</strain>
    </source>
</reference>
<dbReference type="PANTHER" id="PTHR42928:SF3">
    <property type="entry name" value="UPF0065 PROTEIN YFLP"/>
    <property type="match status" value="1"/>
</dbReference>
<comment type="similarity">
    <text evidence="1">Belongs to the UPF0065 (bug) family.</text>
</comment>
<reference evidence="2" key="2">
    <citation type="submission" date="2020-09" db="EMBL/GenBank/DDBJ databases">
        <authorList>
            <person name="Sun Q."/>
            <person name="Zhou Y."/>
        </authorList>
    </citation>
    <scope>NUCLEOTIDE SEQUENCE</scope>
    <source>
        <strain evidence="2">CGMCC 1.15493</strain>
    </source>
</reference>
<accession>A0A916YD81</accession>
<dbReference type="InterPro" id="IPR005064">
    <property type="entry name" value="BUG"/>
</dbReference>
<comment type="caution">
    <text evidence="2">The sequence shown here is derived from an EMBL/GenBank/DDBJ whole genome shotgun (WGS) entry which is preliminary data.</text>
</comment>
<dbReference type="Gene3D" id="3.40.190.10">
    <property type="entry name" value="Periplasmic binding protein-like II"/>
    <property type="match status" value="1"/>
</dbReference>
<evidence type="ECO:0000313" key="2">
    <source>
        <dbReference type="EMBL" id="GGD40670.1"/>
    </source>
</evidence>